<keyword evidence="3" id="KW-0378">Hydrolase</keyword>
<dbReference type="EMBL" id="ONZF01000004">
    <property type="protein sequence ID" value="SPJ24303.1"/>
    <property type="molecule type" value="Genomic_DNA"/>
</dbReference>
<protein>
    <submittedName>
        <fullName evidence="3">Cysteine protease YraA</fullName>
        <ecNumber evidence="3">3.2.-.-</ecNumber>
    </submittedName>
</protein>
<dbReference type="GO" id="GO:0016798">
    <property type="term" value="F:hydrolase activity, acting on glycosyl bonds"/>
    <property type="evidence" value="ECO:0007669"/>
    <property type="project" value="UniProtKB-KW"/>
</dbReference>
<dbReference type="PANTHER" id="PTHR42733">
    <property type="entry name" value="DJ-1 PROTEIN"/>
    <property type="match status" value="1"/>
</dbReference>
<accession>A0A2R8BVZ8</accession>
<dbReference type="GO" id="GO:0006508">
    <property type="term" value="P:proteolysis"/>
    <property type="evidence" value="ECO:0007669"/>
    <property type="project" value="UniProtKB-KW"/>
</dbReference>
<dbReference type="InterPro" id="IPR029062">
    <property type="entry name" value="Class_I_gatase-like"/>
</dbReference>
<dbReference type="Gene3D" id="3.40.50.880">
    <property type="match status" value="1"/>
</dbReference>
<sequence length="184" mass="19380">MANIANTRIVIVATDGFEQVELTEPQKQLADAGAAVHIATPDGSDIKGWDKDHWGDTTTADMKIEDIDVAAYDAMVLPGGQINPDVLRAKADVVQKIKDFAATGKPLAAICHAPWLLIEADLVRGKRLTSFTSIRTDLKNAGADAVDEQVATDGNLITSRNPGDLDAFCAAITEAVANNAGKAA</sequence>
<dbReference type="InterPro" id="IPR006286">
    <property type="entry name" value="C56_PfpI-like"/>
</dbReference>
<keyword evidence="4" id="KW-1185">Reference proteome</keyword>
<dbReference type="Proteomes" id="UP000244912">
    <property type="component" value="Unassembled WGS sequence"/>
</dbReference>
<organism evidence="3 4">
    <name type="scientific">Palleronia abyssalis</name>
    <dbReference type="NCBI Taxonomy" id="1501240"/>
    <lineage>
        <taxon>Bacteria</taxon>
        <taxon>Pseudomonadati</taxon>
        <taxon>Pseudomonadota</taxon>
        <taxon>Alphaproteobacteria</taxon>
        <taxon>Rhodobacterales</taxon>
        <taxon>Roseobacteraceae</taxon>
        <taxon>Palleronia</taxon>
    </lineage>
</organism>
<dbReference type="SUPFAM" id="SSF52317">
    <property type="entry name" value="Class I glutamine amidotransferase-like"/>
    <property type="match status" value="1"/>
</dbReference>
<dbReference type="RefSeq" id="WP_108894148.1">
    <property type="nucleotide sequence ID" value="NZ_ONZF01000004.1"/>
</dbReference>
<dbReference type="CDD" id="cd03134">
    <property type="entry name" value="GATase1_PfpI_like"/>
    <property type="match status" value="1"/>
</dbReference>
<dbReference type="PANTHER" id="PTHR42733:SF12">
    <property type="entry name" value="PROTEINASE"/>
    <property type="match status" value="1"/>
</dbReference>
<keyword evidence="3" id="KW-0645">Protease</keyword>
<evidence type="ECO:0000313" key="3">
    <source>
        <dbReference type="EMBL" id="SPJ24303.1"/>
    </source>
</evidence>
<reference evidence="3 4" key="1">
    <citation type="submission" date="2018-03" db="EMBL/GenBank/DDBJ databases">
        <authorList>
            <person name="Keele B.F."/>
        </authorList>
    </citation>
    <scope>NUCLEOTIDE SEQUENCE [LARGE SCALE GENOMIC DNA]</scope>
    <source>
        <strain evidence="3 4">CECT 8504</strain>
    </source>
</reference>
<evidence type="ECO:0000259" key="2">
    <source>
        <dbReference type="Pfam" id="PF01965"/>
    </source>
</evidence>
<gene>
    <name evidence="3" type="primary">yraA</name>
    <name evidence="3" type="ORF">PAA8504_02131</name>
</gene>
<dbReference type="GO" id="GO:0008233">
    <property type="term" value="F:peptidase activity"/>
    <property type="evidence" value="ECO:0007669"/>
    <property type="project" value="UniProtKB-KW"/>
</dbReference>
<dbReference type="NCBIfam" id="TIGR01382">
    <property type="entry name" value="PfpI"/>
    <property type="match status" value="1"/>
</dbReference>
<feature type="domain" description="DJ-1/PfpI" evidence="2">
    <location>
        <begin position="8"/>
        <end position="174"/>
    </location>
</feature>
<dbReference type="EC" id="3.2.-.-" evidence="3"/>
<name>A0A2R8BVZ8_9RHOB</name>
<evidence type="ECO:0000313" key="4">
    <source>
        <dbReference type="Proteomes" id="UP000244912"/>
    </source>
</evidence>
<comment type="similarity">
    <text evidence="1">Belongs to the peptidase C56 family.</text>
</comment>
<dbReference type="AlphaFoldDB" id="A0A2R8BVZ8"/>
<dbReference type="OrthoDB" id="9792284at2"/>
<dbReference type="PROSITE" id="PS51276">
    <property type="entry name" value="PEPTIDASE_C56_PFPI"/>
    <property type="match status" value="1"/>
</dbReference>
<proteinExistence type="inferred from homology"/>
<dbReference type="InterPro" id="IPR002818">
    <property type="entry name" value="DJ-1/PfpI"/>
</dbReference>
<dbReference type="Pfam" id="PF01965">
    <property type="entry name" value="DJ-1_PfpI"/>
    <property type="match status" value="1"/>
</dbReference>
<keyword evidence="3" id="KW-0326">Glycosidase</keyword>
<evidence type="ECO:0000256" key="1">
    <source>
        <dbReference type="ARBA" id="ARBA00008542"/>
    </source>
</evidence>